<name>A0A014PS21_9HYPO</name>
<evidence type="ECO:0000256" key="1">
    <source>
        <dbReference type="SAM" id="Phobius"/>
    </source>
</evidence>
<evidence type="ECO:0000259" key="2">
    <source>
        <dbReference type="Pfam" id="PF01370"/>
    </source>
</evidence>
<dbReference type="OrthoDB" id="2735536at2759"/>
<feature type="domain" description="NAD-dependent epimerase/dehydratase" evidence="2">
    <location>
        <begin position="30"/>
        <end position="139"/>
    </location>
</feature>
<gene>
    <name evidence="3" type="ORF">X797_005669</name>
</gene>
<evidence type="ECO:0000313" key="3">
    <source>
        <dbReference type="EMBL" id="EXV01096.1"/>
    </source>
</evidence>
<comment type="caution">
    <text evidence="3">The sequence shown here is derived from an EMBL/GenBank/DDBJ whole genome shotgun (WGS) entry which is preliminary data.</text>
</comment>
<dbReference type="InterPro" id="IPR001509">
    <property type="entry name" value="Epimerase_deHydtase"/>
</dbReference>
<feature type="transmembrane region" description="Helical" evidence="1">
    <location>
        <begin position="21"/>
        <end position="44"/>
    </location>
</feature>
<reference evidence="3 4" key="1">
    <citation type="submission" date="2014-02" db="EMBL/GenBank/DDBJ databases">
        <title>The genome sequence of the entomopathogenic fungus Metarhizium robertsii ARSEF 2575.</title>
        <authorList>
            <person name="Giuliano Garisto Donzelli B."/>
            <person name="Roe B.A."/>
            <person name="Macmil S.L."/>
            <person name="Krasnoff S.B."/>
            <person name="Gibson D.M."/>
        </authorList>
    </citation>
    <scope>NUCLEOTIDE SEQUENCE [LARGE SCALE GENOMIC DNA]</scope>
    <source>
        <strain evidence="3 4">ARSEF 2575</strain>
    </source>
</reference>
<accession>A0A014PS21</accession>
<keyword evidence="1" id="KW-1133">Transmembrane helix</keyword>
<dbReference type="Proteomes" id="UP000030151">
    <property type="component" value="Unassembled WGS sequence"/>
</dbReference>
<dbReference type="Pfam" id="PF01370">
    <property type="entry name" value="Epimerase"/>
    <property type="match status" value="1"/>
</dbReference>
<dbReference type="Gene3D" id="3.40.50.720">
    <property type="entry name" value="NAD(P)-binding Rossmann-like Domain"/>
    <property type="match status" value="2"/>
</dbReference>
<evidence type="ECO:0000313" key="4">
    <source>
        <dbReference type="Proteomes" id="UP000030151"/>
    </source>
</evidence>
<sequence>MNNYIYIYNLRNTTCLHPKTLFCIPAVLTILVTGASGFVGSHVADQLLSTGYKRKIRPWDTRAGFRSRYSTARAPFCPPICIPGIVHAASDVTFDCDPNEAIPPMIMAAMVLARSAAERADIKRFVLTSSCAAAASPTPGIWRCVGKELTLGTTRRLLRLGGLRHAPRVRILRLHIHNNTRTRLARRSERGSCGGVLPGMSIGPSLDPVNQVHPSTSGPIEAIYLGNMEATRGAARCRLSSLRRRLSGVKEVTSAISHDRFLRRRARHCSSARGGSPSPSDGKRADFCLRCAVYLEGHPDDLAKPYPDRIFAPQMEASRLDRSDIELPAKAEYWLKEMGRMGWTSLEDSVLANTRDLE</sequence>
<dbReference type="AlphaFoldDB" id="A0A014PS21"/>
<organism evidence="3 4">
    <name type="scientific">Metarhizium robertsii</name>
    <dbReference type="NCBI Taxonomy" id="568076"/>
    <lineage>
        <taxon>Eukaryota</taxon>
        <taxon>Fungi</taxon>
        <taxon>Dikarya</taxon>
        <taxon>Ascomycota</taxon>
        <taxon>Pezizomycotina</taxon>
        <taxon>Sordariomycetes</taxon>
        <taxon>Hypocreomycetidae</taxon>
        <taxon>Hypocreales</taxon>
        <taxon>Clavicipitaceae</taxon>
        <taxon>Metarhizium</taxon>
    </lineage>
</organism>
<keyword evidence="1" id="KW-0812">Transmembrane</keyword>
<protein>
    <submittedName>
        <fullName evidence="3">NAD dependent epimerase/dehydratase family protein</fullName>
    </submittedName>
</protein>
<dbReference type="EMBL" id="JELW01000009">
    <property type="protein sequence ID" value="EXV01096.1"/>
    <property type="molecule type" value="Genomic_DNA"/>
</dbReference>
<proteinExistence type="predicted"/>
<dbReference type="InterPro" id="IPR036291">
    <property type="entry name" value="NAD(P)-bd_dom_sf"/>
</dbReference>
<dbReference type="HOGENOM" id="CLU_774063_0_0_1"/>
<dbReference type="SUPFAM" id="SSF51735">
    <property type="entry name" value="NAD(P)-binding Rossmann-fold domains"/>
    <property type="match status" value="1"/>
</dbReference>
<keyword evidence="1" id="KW-0472">Membrane</keyword>